<organism evidence="2 3">
    <name type="scientific">Chiloscyllium punctatum</name>
    <name type="common">Brownbanded bambooshark</name>
    <name type="synonym">Hemiscyllium punctatum</name>
    <dbReference type="NCBI Taxonomy" id="137246"/>
    <lineage>
        <taxon>Eukaryota</taxon>
        <taxon>Metazoa</taxon>
        <taxon>Chordata</taxon>
        <taxon>Craniata</taxon>
        <taxon>Vertebrata</taxon>
        <taxon>Chondrichthyes</taxon>
        <taxon>Elasmobranchii</taxon>
        <taxon>Galeomorphii</taxon>
        <taxon>Galeoidea</taxon>
        <taxon>Orectolobiformes</taxon>
        <taxon>Hemiscylliidae</taxon>
        <taxon>Chiloscyllium</taxon>
    </lineage>
</organism>
<sequence>MEEEPPSPVQVPTSSPKVGSNRRSQPGTNRPARDVRRRTTPTLTSGRRPFVAADCSGRRKLEGAGLVPGTCSAEAEYVANTYQVPRDGTQSQQLVLNYHLIVVLGYGLPITASSAVRYCHQASFALKKIEYVVS</sequence>
<reference evidence="2 3" key="1">
    <citation type="journal article" date="2018" name="Nat. Ecol. Evol.">
        <title>Shark genomes provide insights into elasmobranch evolution and the origin of vertebrates.</title>
        <authorList>
            <person name="Hara Y"/>
            <person name="Yamaguchi K"/>
            <person name="Onimaru K"/>
            <person name="Kadota M"/>
            <person name="Koyanagi M"/>
            <person name="Keeley SD"/>
            <person name="Tatsumi K"/>
            <person name="Tanaka K"/>
            <person name="Motone F"/>
            <person name="Kageyama Y"/>
            <person name="Nozu R"/>
            <person name="Adachi N"/>
            <person name="Nishimura O"/>
            <person name="Nakagawa R"/>
            <person name="Tanegashima C"/>
            <person name="Kiyatake I"/>
            <person name="Matsumoto R"/>
            <person name="Murakumo K"/>
            <person name="Nishida K"/>
            <person name="Terakita A"/>
            <person name="Kuratani S"/>
            <person name="Sato K"/>
            <person name="Hyodo S Kuraku.S."/>
        </authorList>
    </citation>
    <scope>NUCLEOTIDE SEQUENCE [LARGE SCALE GENOMIC DNA]</scope>
</reference>
<keyword evidence="3" id="KW-1185">Reference proteome</keyword>
<evidence type="ECO:0000313" key="2">
    <source>
        <dbReference type="EMBL" id="GCC26522.1"/>
    </source>
</evidence>
<proteinExistence type="predicted"/>
<evidence type="ECO:0000256" key="1">
    <source>
        <dbReference type="SAM" id="MobiDB-lite"/>
    </source>
</evidence>
<feature type="region of interest" description="Disordered" evidence="1">
    <location>
        <begin position="1"/>
        <end position="51"/>
    </location>
</feature>
<evidence type="ECO:0000313" key="3">
    <source>
        <dbReference type="Proteomes" id="UP000287033"/>
    </source>
</evidence>
<dbReference type="EMBL" id="BEZZ01000127">
    <property type="protein sequence ID" value="GCC26522.1"/>
    <property type="molecule type" value="Genomic_DNA"/>
</dbReference>
<accession>A0A401S7Z5</accession>
<dbReference type="AlphaFoldDB" id="A0A401S7Z5"/>
<comment type="caution">
    <text evidence="2">The sequence shown here is derived from an EMBL/GenBank/DDBJ whole genome shotgun (WGS) entry which is preliminary data.</text>
</comment>
<name>A0A401S7Z5_CHIPU</name>
<gene>
    <name evidence="2" type="ORF">chiPu_0004939</name>
</gene>
<protein>
    <submittedName>
        <fullName evidence="2">Uncharacterized protein</fullName>
    </submittedName>
</protein>
<dbReference type="Proteomes" id="UP000287033">
    <property type="component" value="Unassembled WGS sequence"/>
</dbReference>